<reference evidence="1" key="1">
    <citation type="submission" date="2021-06" db="EMBL/GenBank/DDBJ databases">
        <authorList>
            <person name="Kallberg Y."/>
            <person name="Tangrot J."/>
            <person name="Rosling A."/>
        </authorList>
    </citation>
    <scope>NUCLEOTIDE SEQUENCE</scope>
    <source>
        <strain evidence="1">UK204</strain>
    </source>
</reference>
<dbReference type="Proteomes" id="UP000789570">
    <property type="component" value="Unassembled WGS sequence"/>
</dbReference>
<dbReference type="EMBL" id="CAJVPQ010006833">
    <property type="protein sequence ID" value="CAG8689967.1"/>
    <property type="molecule type" value="Genomic_DNA"/>
</dbReference>
<comment type="caution">
    <text evidence="1">The sequence shown here is derived from an EMBL/GenBank/DDBJ whole genome shotgun (WGS) entry which is preliminary data.</text>
</comment>
<gene>
    <name evidence="1" type="ORF">FCALED_LOCUS12908</name>
</gene>
<evidence type="ECO:0000313" key="2">
    <source>
        <dbReference type="Proteomes" id="UP000789570"/>
    </source>
</evidence>
<protein>
    <submittedName>
        <fullName evidence="1">1070_t:CDS:1</fullName>
    </submittedName>
</protein>
<evidence type="ECO:0000313" key="1">
    <source>
        <dbReference type="EMBL" id="CAG8689967.1"/>
    </source>
</evidence>
<accession>A0A9N9HLM0</accession>
<dbReference type="AlphaFoldDB" id="A0A9N9HLM0"/>
<keyword evidence="2" id="KW-1185">Reference proteome</keyword>
<name>A0A9N9HLM0_9GLOM</name>
<sequence length="85" mass="9655">MISSDVIIITKGNTGSITITKRNLKLSPSSWNPYPKIKLITDTQPLHDFDTAYFWIHSLFATATTYGYCALLDIVDFAAYELCRY</sequence>
<organism evidence="1 2">
    <name type="scientific">Funneliformis caledonium</name>
    <dbReference type="NCBI Taxonomy" id="1117310"/>
    <lineage>
        <taxon>Eukaryota</taxon>
        <taxon>Fungi</taxon>
        <taxon>Fungi incertae sedis</taxon>
        <taxon>Mucoromycota</taxon>
        <taxon>Glomeromycotina</taxon>
        <taxon>Glomeromycetes</taxon>
        <taxon>Glomerales</taxon>
        <taxon>Glomeraceae</taxon>
        <taxon>Funneliformis</taxon>
    </lineage>
</organism>
<proteinExistence type="predicted"/>